<name>A0ACB8SLP3_9AGAM</name>
<evidence type="ECO:0000313" key="2">
    <source>
        <dbReference type="Proteomes" id="UP000814140"/>
    </source>
</evidence>
<dbReference type="Proteomes" id="UP000814140">
    <property type="component" value="Unassembled WGS sequence"/>
</dbReference>
<evidence type="ECO:0000313" key="1">
    <source>
        <dbReference type="EMBL" id="KAI0056783.1"/>
    </source>
</evidence>
<reference evidence="1" key="2">
    <citation type="journal article" date="2022" name="New Phytol.">
        <title>Evolutionary transition to the ectomycorrhizal habit in the genomes of a hyperdiverse lineage of mushroom-forming fungi.</title>
        <authorList>
            <person name="Looney B."/>
            <person name="Miyauchi S."/>
            <person name="Morin E."/>
            <person name="Drula E."/>
            <person name="Courty P.E."/>
            <person name="Kohler A."/>
            <person name="Kuo A."/>
            <person name="LaButti K."/>
            <person name="Pangilinan J."/>
            <person name="Lipzen A."/>
            <person name="Riley R."/>
            <person name="Andreopoulos W."/>
            <person name="He G."/>
            <person name="Johnson J."/>
            <person name="Nolan M."/>
            <person name="Tritt A."/>
            <person name="Barry K.W."/>
            <person name="Grigoriev I.V."/>
            <person name="Nagy L.G."/>
            <person name="Hibbett D."/>
            <person name="Henrissat B."/>
            <person name="Matheny P.B."/>
            <person name="Labbe J."/>
            <person name="Martin F.M."/>
        </authorList>
    </citation>
    <scope>NUCLEOTIDE SEQUENCE</scope>
    <source>
        <strain evidence="1">HHB10654</strain>
    </source>
</reference>
<comment type="caution">
    <text evidence="1">The sequence shown here is derived from an EMBL/GenBank/DDBJ whole genome shotgun (WGS) entry which is preliminary data.</text>
</comment>
<gene>
    <name evidence="1" type="ORF">BV25DRAFT_1542026</name>
</gene>
<reference evidence="1" key="1">
    <citation type="submission" date="2021-03" db="EMBL/GenBank/DDBJ databases">
        <authorList>
            <consortium name="DOE Joint Genome Institute"/>
            <person name="Ahrendt S."/>
            <person name="Looney B.P."/>
            <person name="Miyauchi S."/>
            <person name="Morin E."/>
            <person name="Drula E."/>
            <person name="Courty P.E."/>
            <person name="Chicoki N."/>
            <person name="Fauchery L."/>
            <person name="Kohler A."/>
            <person name="Kuo A."/>
            <person name="Labutti K."/>
            <person name="Pangilinan J."/>
            <person name="Lipzen A."/>
            <person name="Riley R."/>
            <person name="Andreopoulos W."/>
            <person name="He G."/>
            <person name="Johnson J."/>
            <person name="Barry K.W."/>
            <person name="Grigoriev I.V."/>
            <person name="Nagy L."/>
            <person name="Hibbett D."/>
            <person name="Henrissat B."/>
            <person name="Matheny P.B."/>
            <person name="Labbe J."/>
            <person name="Martin F."/>
        </authorList>
    </citation>
    <scope>NUCLEOTIDE SEQUENCE</scope>
    <source>
        <strain evidence="1">HHB10654</strain>
    </source>
</reference>
<proteinExistence type="predicted"/>
<protein>
    <submittedName>
        <fullName evidence="1">Uncharacterized protein</fullName>
    </submittedName>
</protein>
<accession>A0ACB8SLP3</accession>
<dbReference type="EMBL" id="MU277258">
    <property type="protein sequence ID" value="KAI0056783.1"/>
    <property type="molecule type" value="Genomic_DNA"/>
</dbReference>
<sequence length="178" mass="19662">MGSEVRGRQRVAGLQVHWESRCHDDEETKRTCGCRRNQSTSERVTGGENRRGISKARQENVERRSLTPSRILGPVGGCAPYQTYSNAMHSAHCSLIRRKGAGCGLEALCRCVRVPAFASGRARPPCYVRFELALQVVAIAESEEISTGGRDIAQLARCDLNAFDSRPGCHIPRLRTTH</sequence>
<organism evidence="1 2">
    <name type="scientific">Artomyces pyxidatus</name>
    <dbReference type="NCBI Taxonomy" id="48021"/>
    <lineage>
        <taxon>Eukaryota</taxon>
        <taxon>Fungi</taxon>
        <taxon>Dikarya</taxon>
        <taxon>Basidiomycota</taxon>
        <taxon>Agaricomycotina</taxon>
        <taxon>Agaricomycetes</taxon>
        <taxon>Russulales</taxon>
        <taxon>Auriscalpiaceae</taxon>
        <taxon>Artomyces</taxon>
    </lineage>
</organism>
<keyword evidence="2" id="KW-1185">Reference proteome</keyword>